<sequence>MSGKTWIWIGERVIDKTILHYDQHARRYQSQYDSVAAADVHAEWVGVLERLQPGYALDVGAGSGRDAAWLDRIGWRVTAAEPSPALRELGRQRTGSTVQWCDARLPGLEGLAAPAREYDLILLSAVWMHLKPEHRPRAFARLDGILSRQGVLIITLRFGAPDPDRPMYAVSAQEVERLAHACGRSFHALSEGLAPDRLRRSEVRWQTVCVASEGWNPP</sequence>
<dbReference type="Proteomes" id="UP000244571">
    <property type="component" value="Chromosome"/>
</dbReference>
<evidence type="ECO:0000259" key="1">
    <source>
        <dbReference type="Pfam" id="PF08241"/>
    </source>
</evidence>
<dbReference type="InterPro" id="IPR029063">
    <property type="entry name" value="SAM-dependent_MTases_sf"/>
</dbReference>
<reference evidence="2 3" key="1">
    <citation type="submission" date="2018-04" db="EMBL/GenBank/DDBJ databases">
        <title>Bordetella sp. HZ20 isolated from seawater.</title>
        <authorList>
            <person name="Sun C."/>
        </authorList>
    </citation>
    <scope>NUCLEOTIDE SEQUENCE [LARGE SCALE GENOMIC DNA]</scope>
    <source>
        <strain evidence="2 3">HZ20</strain>
    </source>
</reference>
<dbReference type="AlphaFoldDB" id="A0A2R4XJ77"/>
<evidence type="ECO:0000313" key="3">
    <source>
        <dbReference type="Proteomes" id="UP000244571"/>
    </source>
</evidence>
<dbReference type="CDD" id="cd02440">
    <property type="entry name" value="AdoMet_MTases"/>
    <property type="match status" value="1"/>
</dbReference>
<gene>
    <name evidence="2" type="ORF">DBV39_09390</name>
</gene>
<keyword evidence="2" id="KW-0489">Methyltransferase</keyword>
<accession>A0A2R4XJ77</accession>
<name>A0A2R4XJ77_9BURK</name>
<feature type="domain" description="Methyltransferase type 11" evidence="1">
    <location>
        <begin position="57"/>
        <end position="154"/>
    </location>
</feature>
<evidence type="ECO:0000313" key="2">
    <source>
        <dbReference type="EMBL" id="AWB33887.1"/>
    </source>
</evidence>
<proteinExistence type="predicted"/>
<dbReference type="Pfam" id="PF08241">
    <property type="entry name" value="Methyltransf_11"/>
    <property type="match status" value="1"/>
</dbReference>
<dbReference type="KEGG" id="boz:DBV39_09390"/>
<keyword evidence="2" id="KW-0808">Transferase</keyword>
<dbReference type="Gene3D" id="3.40.50.150">
    <property type="entry name" value="Vaccinia Virus protein VP39"/>
    <property type="match status" value="1"/>
</dbReference>
<dbReference type="EMBL" id="CP028901">
    <property type="protein sequence ID" value="AWB33887.1"/>
    <property type="molecule type" value="Genomic_DNA"/>
</dbReference>
<dbReference type="GO" id="GO:0008757">
    <property type="term" value="F:S-adenosylmethionine-dependent methyltransferase activity"/>
    <property type="evidence" value="ECO:0007669"/>
    <property type="project" value="InterPro"/>
</dbReference>
<keyword evidence="3" id="KW-1185">Reference proteome</keyword>
<dbReference type="GO" id="GO:0032259">
    <property type="term" value="P:methylation"/>
    <property type="evidence" value="ECO:0007669"/>
    <property type="project" value="UniProtKB-KW"/>
</dbReference>
<organism evidence="2 3">
    <name type="scientific">Orrella marina</name>
    <dbReference type="NCBI Taxonomy" id="2163011"/>
    <lineage>
        <taxon>Bacteria</taxon>
        <taxon>Pseudomonadati</taxon>
        <taxon>Pseudomonadota</taxon>
        <taxon>Betaproteobacteria</taxon>
        <taxon>Burkholderiales</taxon>
        <taxon>Alcaligenaceae</taxon>
        <taxon>Orrella</taxon>
    </lineage>
</organism>
<dbReference type="SUPFAM" id="SSF53335">
    <property type="entry name" value="S-adenosyl-L-methionine-dependent methyltransferases"/>
    <property type="match status" value="1"/>
</dbReference>
<protein>
    <submittedName>
        <fullName evidence="2">Class I SAM-dependent methyltransferase</fullName>
    </submittedName>
</protein>
<dbReference type="InterPro" id="IPR013216">
    <property type="entry name" value="Methyltransf_11"/>
</dbReference>